<dbReference type="EMBL" id="AZRV01000006">
    <property type="protein sequence ID" value="RKO63567.1"/>
    <property type="molecule type" value="Genomic_DNA"/>
</dbReference>
<sequence length="58" mass="6707">MELEIICHDGSVYHVNVDEYNPVVINEQLNNNEVLTVAIGDKIFSRIDIKRIIPRNEL</sequence>
<proteinExistence type="predicted"/>
<evidence type="ECO:0000313" key="1">
    <source>
        <dbReference type="EMBL" id="RKO63567.1"/>
    </source>
</evidence>
<comment type="caution">
    <text evidence="1">The sequence shown here is derived from an EMBL/GenBank/DDBJ whole genome shotgun (WGS) entry which is preliminary data.</text>
</comment>
<accession>A0A420VJ00</accession>
<organism evidence="1 2">
    <name type="scientific">Caldibacillus debilis GB1</name>
    <dbReference type="NCBI Taxonomy" id="1339248"/>
    <lineage>
        <taxon>Bacteria</taxon>
        <taxon>Bacillati</taxon>
        <taxon>Bacillota</taxon>
        <taxon>Bacilli</taxon>
        <taxon>Bacillales</taxon>
        <taxon>Bacillaceae</taxon>
        <taxon>Caldibacillus</taxon>
    </lineage>
</organism>
<name>A0A420VJ00_9BACI</name>
<dbReference type="Proteomes" id="UP000286235">
    <property type="component" value="Unassembled WGS sequence"/>
</dbReference>
<gene>
    <name evidence="1" type="ORF">Cdeb_02829</name>
</gene>
<keyword evidence="2" id="KW-1185">Reference proteome</keyword>
<reference evidence="1 2" key="1">
    <citation type="submission" date="2013-12" db="EMBL/GenBank/DDBJ databases">
        <title>Genome and proteome characterization of Caldibacillus debilis GB1 derived from a cellulolytic aero-tolerant co-culture.</title>
        <authorList>
            <person name="Wushke S.T."/>
            <person name="Zhang X."/>
            <person name="Fristensky B."/>
            <person name="Wilkins J.A."/>
            <person name="Levin D.B."/>
            <person name="Sparling R."/>
        </authorList>
    </citation>
    <scope>NUCLEOTIDE SEQUENCE [LARGE SCALE GENOMIC DNA]</scope>
    <source>
        <strain evidence="1 2">GB1</strain>
    </source>
</reference>
<dbReference type="AlphaFoldDB" id="A0A420VJ00"/>
<protein>
    <submittedName>
        <fullName evidence="1">Uncharacterized protein</fullName>
    </submittedName>
</protein>
<evidence type="ECO:0000313" key="2">
    <source>
        <dbReference type="Proteomes" id="UP000286235"/>
    </source>
</evidence>
<dbReference type="RefSeq" id="WP_183041501.1">
    <property type="nucleotide sequence ID" value="NZ_AZRV01000006.1"/>
</dbReference>